<comment type="caution">
    <text evidence="8">The sequence shown here is derived from an EMBL/GenBank/DDBJ whole genome shotgun (WGS) entry which is preliminary data.</text>
</comment>
<dbReference type="EC" id="4.2.1.1" evidence="2 7"/>
<dbReference type="PROSITE" id="PS00704">
    <property type="entry name" value="PROK_CO2_ANHYDRASE_1"/>
    <property type="match status" value="1"/>
</dbReference>
<evidence type="ECO:0000256" key="4">
    <source>
        <dbReference type="ARBA" id="ARBA00023239"/>
    </source>
</evidence>
<reference evidence="8 9" key="1">
    <citation type="journal article" date="2018" name="Nat. Biotechnol.">
        <title>A standardized bacterial taxonomy based on genome phylogeny substantially revises the tree of life.</title>
        <authorList>
            <person name="Parks D.H."/>
            <person name="Chuvochina M."/>
            <person name="Waite D.W."/>
            <person name="Rinke C."/>
            <person name="Skarshewski A."/>
            <person name="Chaumeil P.A."/>
            <person name="Hugenholtz P."/>
        </authorList>
    </citation>
    <scope>NUCLEOTIDE SEQUENCE [LARGE SCALE GENOMIC DNA]</scope>
    <source>
        <strain evidence="8">UBA8739</strain>
    </source>
</reference>
<comment type="cofactor">
    <cofactor evidence="6">
        <name>Zn(2+)</name>
        <dbReference type="ChEBI" id="CHEBI:29105"/>
    </cofactor>
    <text evidence="6">Binds 1 zinc ion per subunit.</text>
</comment>
<evidence type="ECO:0000256" key="3">
    <source>
        <dbReference type="ARBA" id="ARBA00022833"/>
    </source>
</evidence>
<dbReference type="CDD" id="cd03378">
    <property type="entry name" value="beta_CA_cladeC"/>
    <property type="match status" value="1"/>
</dbReference>
<comment type="catalytic activity">
    <reaction evidence="5 7">
        <text>hydrogencarbonate + H(+) = CO2 + H2O</text>
        <dbReference type="Rhea" id="RHEA:10748"/>
        <dbReference type="ChEBI" id="CHEBI:15377"/>
        <dbReference type="ChEBI" id="CHEBI:15378"/>
        <dbReference type="ChEBI" id="CHEBI:16526"/>
        <dbReference type="ChEBI" id="CHEBI:17544"/>
        <dbReference type="EC" id="4.2.1.1"/>
    </reaction>
</comment>
<feature type="binding site" evidence="6">
    <location>
        <position position="98"/>
    </location>
    <ligand>
        <name>Zn(2+)</name>
        <dbReference type="ChEBI" id="CHEBI:29105"/>
    </ligand>
</feature>
<dbReference type="PANTHER" id="PTHR11002">
    <property type="entry name" value="CARBONIC ANHYDRASE"/>
    <property type="match status" value="1"/>
</dbReference>
<comment type="similarity">
    <text evidence="1 7">Belongs to the beta-class carbonic anhydrase family.</text>
</comment>
<dbReference type="SUPFAM" id="SSF53056">
    <property type="entry name" value="beta-carbonic anhydrase, cab"/>
    <property type="match status" value="1"/>
</dbReference>
<dbReference type="PROSITE" id="PS00705">
    <property type="entry name" value="PROK_CO2_ANHYDRASE_2"/>
    <property type="match status" value="1"/>
</dbReference>
<protein>
    <recommendedName>
        <fullName evidence="2 7">Carbonic anhydrase</fullName>
        <ecNumber evidence="2 7">4.2.1.1</ecNumber>
    </recommendedName>
    <alternativeName>
        <fullName evidence="7">Carbonate dehydratase</fullName>
    </alternativeName>
</protein>
<dbReference type="GO" id="GO:0008270">
    <property type="term" value="F:zinc ion binding"/>
    <property type="evidence" value="ECO:0007669"/>
    <property type="project" value="UniProtKB-UniRule"/>
</dbReference>
<feature type="binding site" evidence="6">
    <location>
        <position position="152"/>
    </location>
    <ligand>
        <name>Zn(2+)</name>
        <dbReference type="ChEBI" id="CHEBI:29105"/>
    </ligand>
</feature>
<feature type="binding site" evidence="6">
    <location>
        <position position="96"/>
    </location>
    <ligand>
        <name>Zn(2+)</name>
        <dbReference type="ChEBI" id="CHEBI:29105"/>
    </ligand>
</feature>
<evidence type="ECO:0000256" key="2">
    <source>
        <dbReference type="ARBA" id="ARBA00012925"/>
    </source>
</evidence>
<evidence type="ECO:0000256" key="7">
    <source>
        <dbReference type="RuleBase" id="RU003956"/>
    </source>
</evidence>
<sequence>MPHPSSPHLSSHPRIGRRSFLGLLSAGATTLAVGGAAPSWAADPLPRPVVTGDAALARLMAGNARWAEGKPEARDHMAGRDARARAQYPIAAIISCADSRIAPELAFDQGPGEVFVVRLAGNFANDDGIASLEYAVAVLGVPLVMVLGHSGCGAVSATIDVIRNGTILPGHLPGLIDAMRPGIEPLVLSSGADRTAADLLADATIGNVRHTLSTLADATPVLSQAIADTRVKAVGGVYDIATGKVTLV</sequence>
<dbReference type="GO" id="GO:0004089">
    <property type="term" value="F:carbonate dehydratase activity"/>
    <property type="evidence" value="ECO:0007669"/>
    <property type="project" value="UniProtKB-UniRule"/>
</dbReference>
<accession>A0A3B9IQH1</accession>
<proteinExistence type="inferred from homology"/>
<keyword evidence="6" id="KW-0479">Metal-binding</keyword>
<evidence type="ECO:0000313" key="8">
    <source>
        <dbReference type="EMBL" id="HAE49990.1"/>
    </source>
</evidence>
<dbReference type="PANTHER" id="PTHR11002:SF79">
    <property type="entry name" value="CARBONIC ANHYDRASE 2"/>
    <property type="match status" value="1"/>
</dbReference>
<keyword evidence="3 6" id="KW-0862">Zinc</keyword>
<dbReference type="SMART" id="SM00947">
    <property type="entry name" value="Pro_CA"/>
    <property type="match status" value="1"/>
</dbReference>
<dbReference type="PROSITE" id="PS51318">
    <property type="entry name" value="TAT"/>
    <property type="match status" value="1"/>
</dbReference>
<dbReference type="EMBL" id="DMAI01000354">
    <property type="protein sequence ID" value="HAE49990.1"/>
    <property type="molecule type" value="Genomic_DNA"/>
</dbReference>
<comment type="function">
    <text evidence="7">Reversible hydration of carbon dioxide.</text>
</comment>
<dbReference type="InterPro" id="IPR015892">
    <property type="entry name" value="Carbonic_anhydrase_CS"/>
</dbReference>
<dbReference type="Gene3D" id="3.40.1050.10">
    <property type="entry name" value="Carbonic anhydrase"/>
    <property type="match status" value="1"/>
</dbReference>
<dbReference type="GO" id="GO:0015976">
    <property type="term" value="P:carbon utilization"/>
    <property type="evidence" value="ECO:0007669"/>
    <property type="project" value="InterPro"/>
</dbReference>
<feature type="binding site" evidence="6">
    <location>
        <position position="149"/>
    </location>
    <ligand>
        <name>Zn(2+)</name>
        <dbReference type="ChEBI" id="CHEBI:29105"/>
    </ligand>
</feature>
<evidence type="ECO:0000256" key="6">
    <source>
        <dbReference type="PIRSR" id="PIRSR601765-1"/>
    </source>
</evidence>
<keyword evidence="4 7" id="KW-0456">Lyase</keyword>
<dbReference type="InterPro" id="IPR036874">
    <property type="entry name" value="Carbonic_anhydrase_sf"/>
</dbReference>
<evidence type="ECO:0000256" key="1">
    <source>
        <dbReference type="ARBA" id="ARBA00006217"/>
    </source>
</evidence>
<dbReference type="Pfam" id="PF00484">
    <property type="entry name" value="Pro_CA"/>
    <property type="match status" value="1"/>
</dbReference>
<evidence type="ECO:0000313" key="9">
    <source>
        <dbReference type="Proteomes" id="UP000257706"/>
    </source>
</evidence>
<dbReference type="AlphaFoldDB" id="A0A3B9IQH1"/>
<dbReference type="InterPro" id="IPR001765">
    <property type="entry name" value="Carbonic_anhydrase"/>
</dbReference>
<name>A0A3B9IQH1_9PROT</name>
<organism evidence="8 9">
    <name type="scientific">Tistrella mobilis</name>
    <dbReference type="NCBI Taxonomy" id="171437"/>
    <lineage>
        <taxon>Bacteria</taxon>
        <taxon>Pseudomonadati</taxon>
        <taxon>Pseudomonadota</taxon>
        <taxon>Alphaproteobacteria</taxon>
        <taxon>Geminicoccales</taxon>
        <taxon>Geminicoccaceae</taxon>
        <taxon>Tistrella</taxon>
    </lineage>
</organism>
<evidence type="ECO:0000256" key="5">
    <source>
        <dbReference type="ARBA" id="ARBA00048348"/>
    </source>
</evidence>
<dbReference type="Proteomes" id="UP000257706">
    <property type="component" value="Unassembled WGS sequence"/>
</dbReference>
<dbReference type="InterPro" id="IPR006311">
    <property type="entry name" value="TAT_signal"/>
</dbReference>
<gene>
    <name evidence="8" type="ORF">DCK97_21480</name>
</gene>